<name>A0A3P7IJD2_STRVU</name>
<sequence length="71" mass="8055">MHSTSLRTSQFRYEINVSSSRWAGHIMRTDDRNTKNSGMESSQNVLEVATDQMGRRVRCMDGPAKFSTGNE</sequence>
<dbReference type="Proteomes" id="UP000270094">
    <property type="component" value="Unassembled WGS sequence"/>
</dbReference>
<protein>
    <submittedName>
        <fullName evidence="1">Uncharacterized protein</fullName>
    </submittedName>
</protein>
<accession>A0A3P7IJD2</accession>
<evidence type="ECO:0000313" key="1">
    <source>
        <dbReference type="EMBL" id="VDM67923.1"/>
    </source>
</evidence>
<evidence type="ECO:0000313" key="2">
    <source>
        <dbReference type="Proteomes" id="UP000270094"/>
    </source>
</evidence>
<gene>
    <name evidence="1" type="ORF">SVUK_LOCUS2921</name>
</gene>
<dbReference type="AlphaFoldDB" id="A0A3P7IJD2"/>
<reference evidence="1 2" key="1">
    <citation type="submission" date="2018-11" db="EMBL/GenBank/DDBJ databases">
        <authorList>
            <consortium name="Pathogen Informatics"/>
        </authorList>
    </citation>
    <scope>NUCLEOTIDE SEQUENCE [LARGE SCALE GENOMIC DNA]</scope>
</reference>
<dbReference type="EMBL" id="UYYB01007020">
    <property type="protein sequence ID" value="VDM67923.1"/>
    <property type="molecule type" value="Genomic_DNA"/>
</dbReference>
<keyword evidence="2" id="KW-1185">Reference proteome</keyword>
<proteinExistence type="predicted"/>
<organism evidence="1 2">
    <name type="scientific">Strongylus vulgaris</name>
    <name type="common">Blood worm</name>
    <dbReference type="NCBI Taxonomy" id="40348"/>
    <lineage>
        <taxon>Eukaryota</taxon>
        <taxon>Metazoa</taxon>
        <taxon>Ecdysozoa</taxon>
        <taxon>Nematoda</taxon>
        <taxon>Chromadorea</taxon>
        <taxon>Rhabditida</taxon>
        <taxon>Rhabditina</taxon>
        <taxon>Rhabditomorpha</taxon>
        <taxon>Strongyloidea</taxon>
        <taxon>Strongylidae</taxon>
        <taxon>Strongylus</taxon>
    </lineage>
</organism>